<feature type="region of interest" description="Disordered" evidence="5">
    <location>
        <begin position="999"/>
        <end position="1026"/>
    </location>
</feature>
<evidence type="ECO:0000313" key="10">
    <source>
        <dbReference type="EMBL" id="CUS15563.1"/>
    </source>
</evidence>
<comment type="subcellular location">
    <subcellularLocation>
        <location evidence="1">Membrane</location>
        <topology evidence="1">Multi-pass membrane protein</topology>
    </subcellularLocation>
</comment>
<sequence>MCMARRHIWHPSQRCLCHPGRRLGSMVESLMLASIGASIGIGWASLAVYLGSLVHPHSERGMMAVRATFLTIALFVHGYVRSSTPRLFILVLLMIIPVVIGLTSPIYEMTAIFPKQFFFPILTASAIVLLVNVAVFPEFGSTYLGLTTVETLQKTLKVQKDASQLFLTCTNHPTPDIGGNSTEKEPSLKDLTEAKGELRKKVAECKGALIECSFELAFSVLAPWELKPIASKGIKKLVANTLSLVGACESKYALLGDGGATNNRAVEKKKHSEKKRSAEAANIDQVRPIKEIESGDQQLLQYLLERVEAPLSGLQATIDRCVDIINTCVAYTFDVPTLPSLKQGKGTPRCPKGILIQELDVHIDWLENAIGEFGRRSTEALEGAAIQETNNVEMIDGEIDVMPRDEIFLISSFMLNLRQAASHTLDMLKHSRKLVELHKDRKETRRIWLPKIKLRKWLFSGTEEPESLPAAQRDAYLKEGGDLGEDEKASRETLREGKDRGRKKKVRERVADFLEWVGDSDHVLYAFKLTLGVMLVTWPAFVSGWQMWFYYNRGLWVGLIFILVFENAVGSTIWIFALRAVGTLIGSVWGYAAYEARNGNEYVIAIMILIGMTPSYYVQLGTRYMKAGMICTISMCVVAVSTHLQTVPGSSQENFTKRSVTMLIGDVSSALIFGQFTNSPKGGAAATLVQMIILPAKARVRLKESLASAIVQITKMETCIAYGVDDTRNIVSTPRLFRKFERAAKKAEAALTSAETFLGFTKQEPRLKGSFDTQEVVYKEIIFVLRQIVDKMENLLQMRKAYGSAVLEQYNSLVYSYRRNVAASITLMLFSCHEALTTKLPLPQFLPSARLAHLRMVVRVRQILLEEDQQQERQELSERLDTNAGARRRALRLKFLSWNASTAALEECIEYVEELVDLLKMLVGSNEFRSGLLHRPTYREYVEKMRQQRMGTGGEGVEGDGKTLASTTASSFARKLAKMRGKEEDAALEIDIPNPLQRIHSRRAEAKMGRQRNRAAEGVKEEEDKW</sequence>
<evidence type="ECO:0000256" key="6">
    <source>
        <dbReference type="SAM" id="Phobius"/>
    </source>
</evidence>
<feature type="transmembrane region" description="Helical" evidence="6">
    <location>
        <begin position="602"/>
        <end position="620"/>
    </location>
</feature>
<evidence type="ECO:0000256" key="2">
    <source>
        <dbReference type="ARBA" id="ARBA00022692"/>
    </source>
</evidence>
<evidence type="ECO:0000256" key="4">
    <source>
        <dbReference type="ARBA" id="ARBA00023136"/>
    </source>
</evidence>
<accession>A0A292QA05</accession>
<dbReference type="EMBL" id="LN890945">
    <property type="protein sequence ID" value="CUS15563.1"/>
    <property type="molecule type" value="Genomic_DNA"/>
</dbReference>
<evidence type="ECO:0000256" key="5">
    <source>
        <dbReference type="SAM" id="MobiDB-lite"/>
    </source>
</evidence>
<keyword evidence="11" id="KW-1185">Reference proteome</keyword>
<dbReference type="InterPro" id="IPR018823">
    <property type="entry name" value="ArAE_2_N"/>
</dbReference>
<dbReference type="GO" id="GO:0016020">
    <property type="term" value="C:membrane"/>
    <property type="evidence" value="ECO:0007669"/>
    <property type="project" value="UniProtKB-SubCell"/>
</dbReference>
<dbReference type="Pfam" id="PF10334">
    <property type="entry name" value="BRE4"/>
    <property type="match status" value="1"/>
</dbReference>
<dbReference type="InterPro" id="IPR018820">
    <property type="entry name" value="BRE4-related_DUF2421"/>
</dbReference>
<reference evidence="10" key="1">
    <citation type="submission" date="2015-10" db="EMBL/GenBank/DDBJ databases">
        <authorList>
            <person name="Regsiter A."/>
            <person name="william w."/>
        </authorList>
    </citation>
    <scope>NUCLEOTIDE SEQUENCE</scope>
    <source>
        <strain evidence="10">Montdore</strain>
    </source>
</reference>
<dbReference type="Pfam" id="PF10337">
    <property type="entry name" value="ArAE_2_N"/>
    <property type="match status" value="1"/>
</dbReference>
<evidence type="ECO:0000256" key="3">
    <source>
        <dbReference type="ARBA" id="ARBA00022989"/>
    </source>
</evidence>
<dbReference type="PANTHER" id="PTHR47804">
    <property type="entry name" value="60S RIBOSOMAL PROTEIN L19"/>
    <property type="match status" value="1"/>
</dbReference>
<dbReference type="Proteomes" id="UP001412239">
    <property type="component" value="Unassembled WGS sequence"/>
</dbReference>
<keyword evidence="2 6" id="KW-0812">Transmembrane</keyword>
<keyword evidence="3 6" id="KW-1133">Transmembrane helix</keyword>
<feature type="transmembrane region" description="Helical" evidence="6">
    <location>
        <begin position="30"/>
        <end position="51"/>
    </location>
</feature>
<dbReference type="PRINTS" id="PR02047">
    <property type="entry name" value="BREFELDNASP4"/>
</dbReference>
<proteinExistence type="predicted"/>
<feature type="transmembrane region" description="Helical" evidence="6">
    <location>
        <begin position="118"/>
        <end position="136"/>
    </location>
</feature>
<feature type="domain" description="Integral membrane bound transporter" evidence="9">
    <location>
        <begin position="548"/>
        <end position="666"/>
    </location>
</feature>
<feature type="domain" description="Putative ER transporter 6TM N-terminal" evidence="8">
    <location>
        <begin position="63"/>
        <end position="286"/>
    </location>
</feature>
<feature type="transmembrane region" description="Helical" evidence="6">
    <location>
        <begin position="87"/>
        <end position="106"/>
    </location>
</feature>
<dbReference type="PANTHER" id="PTHR47804:SF4">
    <property type="entry name" value="AFR661WP"/>
    <property type="match status" value="1"/>
</dbReference>
<evidence type="ECO:0000313" key="11">
    <source>
        <dbReference type="Proteomes" id="UP001412239"/>
    </source>
</evidence>
<dbReference type="Pfam" id="PF13515">
    <property type="entry name" value="FUSC_2"/>
    <property type="match status" value="1"/>
</dbReference>
<evidence type="ECO:0008006" key="12">
    <source>
        <dbReference type="Google" id="ProtNLM"/>
    </source>
</evidence>
<dbReference type="AlphaFoldDB" id="A0A292QA05"/>
<evidence type="ECO:0000256" key="1">
    <source>
        <dbReference type="ARBA" id="ARBA00004141"/>
    </source>
</evidence>
<evidence type="ECO:0000259" key="8">
    <source>
        <dbReference type="Pfam" id="PF10337"/>
    </source>
</evidence>
<dbReference type="InterPro" id="IPR052430">
    <property type="entry name" value="IVT-Associated"/>
</dbReference>
<name>A0A292QA05_9PEZI</name>
<feature type="compositionally biased region" description="Basic and acidic residues" evidence="5">
    <location>
        <begin position="1002"/>
        <end position="1026"/>
    </location>
</feature>
<organism evidence="10 11">
    <name type="scientific">Tuber aestivum</name>
    <name type="common">summer truffle</name>
    <dbReference type="NCBI Taxonomy" id="59557"/>
    <lineage>
        <taxon>Eukaryota</taxon>
        <taxon>Fungi</taxon>
        <taxon>Dikarya</taxon>
        <taxon>Ascomycota</taxon>
        <taxon>Pezizomycotina</taxon>
        <taxon>Pezizomycetes</taxon>
        <taxon>Pezizales</taxon>
        <taxon>Tuberaceae</taxon>
        <taxon>Tuber</taxon>
    </lineage>
</organism>
<protein>
    <recommendedName>
        <fullName evidence="12">ER transporter 6TM N-terminal domain-containing protein</fullName>
    </recommendedName>
</protein>
<keyword evidence="4 6" id="KW-0472">Membrane</keyword>
<dbReference type="InterPro" id="IPR023244">
    <property type="entry name" value="Brefeldin_A-sensitivity_4"/>
</dbReference>
<evidence type="ECO:0000259" key="9">
    <source>
        <dbReference type="Pfam" id="PF13515"/>
    </source>
</evidence>
<dbReference type="InterPro" id="IPR049453">
    <property type="entry name" value="Memb_transporter_dom"/>
</dbReference>
<feature type="transmembrane region" description="Helical" evidence="6">
    <location>
        <begin position="63"/>
        <end position="80"/>
    </location>
</feature>
<evidence type="ECO:0000259" key="7">
    <source>
        <dbReference type="Pfam" id="PF10334"/>
    </source>
</evidence>
<feature type="domain" description="DUF2421" evidence="7">
    <location>
        <begin position="739"/>
        <end position="889"/>
    </location>
</feature>
<gene>
    <name evidence="10" type="ORF">GSTUAT00000266001</name>
</gene>
<feature type="transmembrane region" description="Helical" evidence="6">
    <location>
        <begin position="523"/>
        <end position="542"/>
    </location>
</feature>